<accession>A0A9X4LJT1</accession>
<name>A0A9X4LJT1_9BURK</name>
<dbReference type="RefSeq" id="WP_378990634.1">
    <property type="nucleotide sequence ID" value="NZ_JBHSRN010000031.1"/>
</dbReference>
<dbReference type="Proteomes" id="UP001152766">
    <property type="component" value="Unassembled WGS sequence"/>
</dbReference>
<reference evidence="1" key="1">
    <citation type="submission" date="2019-02" db="EMBL/GenBank/DDBJ databases">
        <title>Draft genome of the type strain Pelomonas aquatica CCUG 52575T.</title>
        <authorList>
            <person name="Gomila M."/>
            <person name="Lalucat J."/>
        </authorList>
    </citation>
    <scope>NUCLEOTIDE SEQUENCE</scope>
    <source>
        <strain evidence="1">CCUG 52575</strain>
    </source>
</reference>
<proteinExistence type="predicted"/>
<organism evidence="1 2">
    <name type="scientific">Pelomonas aquatica</name>
    <dbReference type="NCBI Taxonomy" id="431058"/>
    <lineage>
        <taxon>Bacteria</taxon>
        <taxon>Pseudomonadati</taxon>
        <taxon>Pseudomonadota</taxon>
        <taxon>Betaproteobacteria</taxon>
        <taxon>Burkholderiales</taxon>
        <taxon>Sphaerotilaceae</taxon>
        <taxon>Roseateles</taxon>
    </lineage>
</organism>
<evidence type="ECO:0000313" key="2">
    <source>
        <dbReference type="Proteomes" id="UP001152766"/>
    </source>
</evidence>
<keyword evidence="2" id="KW-1185">Reference proteome</keyword>
<comment type="caution">
    <text evidence="1">The sequence shown here is derived from an EMBL/GenBank/DDBJ whole genome shotgun (WGS) entry which is preliminary data.</text>
</comment>
<gene>
    <name evidence="1" type="ORF">EXJ73_20735</name>
</gene>
<protein>
    <submittedName>
        <fullName evidence="1">Uncharacterized protein</fullName>
    </submittedName>
</protein>
<dbReference type="AlphaFoldDB" id="A0A9X4LJT1"/>
<evidence type="ECO:0000313" key="1">
    <source>
        <dbReference type="EMBL" id="MDG0864890.1"/>
    </source>
</evidence>
<sequence>MHRQLVSDSMIFFANERDAPPVEEQATVEALSWRLFLASTGALHLMTYRDGQTVRVTSPVSAVDRKRRTVTTSSGRVYNLRAAPEEDRMAVALLRANAIRVGLLGAIDVSDDAWTELLGHAVGRSLFRSRP</sequence>
<dbReference type="EMBL" id="SGUG01000044">
    <property type="protein sequence ID" value="MDG0864890.1"/>
    <property type="molecule type" value="Genomic_DNA"/>
</dbReference>